<keyword evidence="3" id="KW-0804">Transcription</keyword>
<accession>A0ABQ6IBR9</accession>
<organism evidence="6 7">
    <name type="scientific">Demequina litorisediminis</name>
    <dbReference type="NCBI Taxonomy" id="1849022"/>
    <lineage>
        <taxon>Bacteria</taxon>
        <taxon>Bacillati</taxon>
        <taxon>Actinomycetota</taxon>
        <taxon>Actinomycetes</taxon>
        <taxon>Micrococcales</taxon>
        <taxon>Demequinaceae</taxon>
        <taxon>Demequina</taxon>
    </lineage>
</organism>
<dbReference type="Gene3D" id="3.40.50.10490">
    <property type="entry name" value="Glucose-6-phosphate isomerase like protein, domain 1"/>
    <property type="match status" value="1"/>
</dbReference>
<dbReference type="EMBL" id="BSUN01000001">
    <property type="protein sequence ID" value="GMA34188.1"/>
    <property type="molecule type" value="Genomic_DNA"/>
</dbReference>
<dbReference type="InterPro" id="IPR009057">
    <property type="entry name" value="Homeodomain-like_sf"/>
</dbReference>
<gene>
    <name evidence="6" type="ORF">GCM10025876_03920</name>
</gene>
<dbReference type="CDD" id="cd05013">
    <property type="entry name" value="SIS_RpiR"/>
    <property type="match status" value="1"/>
</dbReference>
<dbReference type="SUPFAM" id="SSF46689">
    <property type="entry name" value="Homeodomain-like"/>
    <property type="match status" value="1"/>
</dbReference>
<evidence type="ECO:0000256" key="1">
    <source>
        <dbReference type="ARBA" id="ARBA00023015"/>
    </source>
</evidence>
<evidence type="ECO:0000256" key="3">
    <source>
        <dbReference type="ARBA" id="ARBA00023163"/>
    </source>
</evidence>
<keyword evidence="1" id="KW-0805">Transcription regulation</keyword>
<dbReference type="InterPro" id="IPR047640">
    <property type="entry name" value="RpiR-like"/>
</dbReference>
<protein>
    <submittedName>
        <fullName evidence="6">Transcriptional regulator</fullName>
    </submittedName>
</protein>
<name>A0ABQ6IBR9_9MICO</name>
<evidence type="ECO:0000313" key="7">
    <source>
        <dbReference type="Proteomes" id="UP001157125"/>
    </source>
</evidence>
<dbReference type="Pfam" id="PF01418">
    <property type="entry name" value="HTH_6"/>
    <property type="match status" value="1"/>
</dbReference>
<sequence>MAEAIAADVGAAVDMTAQQLAESVGVGRASVVRTAQTLGYDGYPQAQGGHGARASIRDAPVADAAGAVGIVRAAMERFGRALPHVAAAMTEEHLEPFLAALDTAPRVLVAANGLSAPLGYDLALRLSSIGRPTEYVPDTLGQRILAAQMDPDSVLLAVSGSGANRASLDVVDAAVEAGARVLAITSFSRSALVERATTTLVVPPVSESFQDELLLTSRAALTLVVEALVEAMASRRGSRAQDARAAALVVLSRSLGE</sequence>
<evidence type="ECO:0000259" key="4">
    <source>
        <dbReference type="PROSITE" id="PS51071"/>
    </source>
</evidence>
<dbReference type="InterPro" id="IPR036388">
    <property type="entry name" value="WH-like_DNA-bd_sf"/>
</dbReference>
<dbReference type="Pfam" id="PF01380">
    <property type="entry name" value="SIS"/>
    <property type="match status" value="1"/>
</dbReference>
<dbReference type="PROSITE" id="PS51071">
    <property type="entry name" value="HTH_RPIR"/>
    <property type="match status" value="1"/>
</dbReference>
<dbReference type="PROSITE" id="PS51464">
    <property type="entry name" value="SIS"/>
    <property type="match status" value="1"/>
</dbReference>
<evidence type="ECO:0000259" key="5">
    <source>
        <dbReference type="PROSITE" id="PS51464"/>
    </source>
</evidence>
<comment type="caution">
    <text evidence="6">The sequence shown here is derived from an EMBL/GenBank/DDBJ whole genome shotgun (WGS) entry which is preliminary data.</text>
</comment>
<evidence type="ECO:0000313" key="6">
    <source>
        <dbReference type="EMBL" id="GMA34188.1"/>
    </source>
</evidence>
<proteinExistence type="predicted"/>
<reference evidence="7" key="1">
    <citation type="journal article" date="2019" name="Int. J. Syst. Evol. Microbiol.">
        <title>The Global Catalogue of Microorganisms (GCM) 10K type strain sequencing project: providing services to taxonomists for standard genome sequencing and annotation.</title>
        <authorList>
            <consortium name="The Broad Institute Genomics Platform"/>
            <consortium name="The Broad Institute Genome Sequencing Center for Infectious Disease"/>
            <person name="Wu L."/>
            <person name="Ma J."/>
        </authorList>
    </citation>
    <scope>NUCLEOTIDE SEQUENCE [LARGE SCALE GENOMIC DNA]</scope>
    <source>
        <strain evidence="7">NBRC 112299</strain>
    </source>
</reference>
<evidence type="ECO:0000256" key="2">
    <source>
        <dbReference type="ARBA" id="ARBA00023125"/>
    </source>
</evidence>
<keyword evidence="7" id="KW-1185">Reference proteome</keyword>
<feature type="domain" description="HTH rpiR-type" evidence="4">
    <location>
        <begin position="1"/>
        <end position="57"/>
    </location>
</feature>
<dbReference type="InterPro" id="IPR000281">
    <property type="entry name" value="HTH_RpiR"/>
</dbReference>
<feature type="domain" description="SIS" evidence="5">
    <location>
        <begin position="97"/>
        <end position="238"/>
    </location>
</feature>
<dbReference type="Proteomes" id="UP001157125">
    <property type="component" value="Unassembled WGS sequence"/>
</dbReference>
<dbReference type="InterPro" id="IPR035472">
    <property type="entry name" value="RpiR-like_SIS"/>
</dbReference>
<dbReference type="InterPro" id="IPR046348">
    <property type="entry name" value="SIS_dom_sf"/>
</dbReference>
<dbReference type="InterPro" id="IPR001347">
    <property type="entry name" value="SIS_dom"/>
</dbReference>
<dbReference type="PANTHER" id="PTHR30514">
    <property type="entry name" value="GLUCOKINASE"/>
    <property type="match status" value="1"/>
</dbReference>
<dbReference type="SUPFAM" id="SSF53697">
    <property type="entry name" value="SIS domain"/>
    <property type="match status" value="1"/>
</dbReference>
<keyword evidence="2" id="KW-0238">DNA-binding</keyword>
<dbReference type="Gene3D" id="1.10.10.10">
    <property type="entry name" value="Winged helix-like DNA-binding domain superfamily/Winged helix DNA-binding domain"/>
    <property type="match status" value="1"/>
</dbReference>
<dbReference type="PANTHER" id="PTHR30514:SF1">
    <property type="entry name" value="HTH-TYPE TRANSCRIPTIONAL REGULATOR HEXR-RELATED"/>
    <property type="match status" value="1"/>
</dbReference>